<gene>
    <name evidence="2" type="ORF">J2S15_001592</name>
</gene>
<evidence type="ECO:0000256" key="1">
    <source>
        <dbReference type="SAM" id="Phobius"/>
    </source>
</evidence>
<comment type="caution">
    <text evidence="2">The sequence shown here is derived from an EMBL/GenBank/DDBJ whole genome shotgun (WGS) entry which is preliminary data.</text>
</comment>
<evidence type="ECO:0000313" key="2">
    <source>
        <dbReference type="EMBL" id="MDQ0360847.1"/>
    </source>
</evidence>
<proteinExistence type="predicted"/>
<feature type="transmembrane region" description="Helical" evidence="1">
    <location>
        <begin position="7"/>
        <end position="26"/>
    </location>
</feature>
<protein>
    <submittedName>
        <fullName evidence="2">Uncharacterized protein</fullName>
    </submittedName>
</protein>
<organism evidence="2 3">
    <name type="scientific">Breznakia pachnodae</name>
    <dbReference type="NCBI Taxonomy" id="265178"/>
    <lineage>
        <taxon>Bacteria</taxon>
        <taxon>Bacillati</taxon>
        <taxon>Bacillota</taxon>
        <taxon>Erysipelotrichia</taxon>
        <taxon>Erysipelotrichales</taxon>
        <taxon>Erysipelotrichaceae</taxon>
        <taxon>Breznakia</taxon>
    </lineage>
</organism>
<dbReference type="RefSeq" id="WP_307407056.1">
    <property type="nucleotide sequence ID" value="NZ_JAUSUR010000002.1"/>
</dbReference>
<keyword evidence="1" id="KW-0812">Transmembrane</keyword>
<keyword evidence="3" id="KW-1185">Reference proteome</keyword>
<feature type="transmembrane region" description="Helical" evidence="1">
    <location>
        <begin position="127"/>
        <end position="152"/>
    </location>
</feature>
<name>A0ABU0E1S7_9FIRM</name>
<accession>A0ABU0E1S7</accession>
<feature type="transmembrane region" description="Helical" evidence="1">
    <location>
        <begin position="51"/>
        <end position="72"/>
    </location>
</feature>
<keyword evidence="1" id="KW-1133">Transmembrane helix</keyword>
<dbReference type="Proteomes" id="UP001230220">
    <property type="component" value="Unassembled WGS sequence"/>
</dbReference>
<sequence length="646" mass="75332">MKRINRLSILMLVGLLISIGILFHYYEGIFSYQGISEILFAPMYEGNKIEIFIWMGTFALSSINIYTIYKTLALKKNKNSNRYLMILIFLVIQCLLELSVYYIIFFLNVDILKSEWSIFAWYNMYDSFHLAFYILLVSILSRLLLIILCFKIKDEEIKQTNSDYLVHSIIFLLAYGGIIVSLSFLQTSIIKKEITLNIDLNVDFVFSGQNGYGTVDVTNKETRYSPYQYLHSSDFELWNDKMSIEDIMVYRYKDVAQVEVIDKNNGKLSNGDEGSIQWAKEKNITLSKELNINAISEPVTFKVSGLSTTVFNLESLTNEQQQTLEEKIEEYESGTEFKEKLINQKVEQDKEYEFESVRKIAVISKTNPLDEETDIENIVSLNRDMNYNDYYGRKEGDIENYYIYEVIYNLPTNDEKKYYYLACNIKVICENIDEEYSFDNIELFIYKQKVSTYQLIIEEIVKEFQEYHENEKLVFLKSKETITYEDNGIFPGNWDSNQIKFNDIIIEFPVKVSDFKATGYDIGIGDEHSIAPYEITNDYILEKGEFNKIQVVLQNTSDKNQYPNDCNISSIYLESFYLEDEIIYFPGGFTLNSSASNMRSAYGEPKKVKIINGIVYFTYESDNAELTLSYSGGKLNSYLLEIKENE</sequence>
<keyword evidence="1" id="KW-0472">Membrane</keyword>
<feature type="transmembrane region" description="Helical" evidence="1">
    <location>
        <begin position="164"/>
        <end position="185"/>
    </location>
</feature>
<dbReference type="EMBL" id="JAUSUR010000002">
    <property type="protein sequence ID" value="MDQ0360847.1"/>
    <property type="molecule type" value="Genomic_DNA"/>
</dbReference>
<feature type="transmembrane region" description="Helical" evidence="1">
    <location>
        <begin position="84"/>
        <end position="107"/>
    </location>
</feature>
<reference evidence="2 3" key="1">
    <citation type="submission" date="2023-07" db="EMBL/GenBank/DDBJ databases">
        <title>Genomic Encyclopedia of Type Strains, Phase IV (KMG-IV): sequencing the most valuable type-strain genomes for metagenomic binning, comparative biology and taxonomic classification.</title>
        <authorList>
            <person name="Goeker M."/>
        </authorList>
    </citation>
    <scope>NUCLEOTIDE SEQUENCE [LARGE SCALE GENOMIC DNA]</scope>
    <source>
        <strain evidence="2 3">DSM 16784</strain>
    </source>
</reference>
<evidence type="ECO:0000313" key="3">
    <source>
        <dbReference type="Proteomes" id="UP001230220"/>
    </source>
</evidence>